<feature type="chain" id="PRO_5020233830" evidence="1">
    <location>
        <begin position="25"/>
        <end position="88"/>
    </location>
</feature>
<evidence type="ECO:0000313" key="2">
    <source>
        <dbReference type="EMBL" id="TCO80576.1"/>
    </source>
</evidence>
<proteinExistence type="predicted"/>
<evidence type="ECO:0000256" key="1">
    <source>
        <dbReference type="SAM" id="SignalP"/>
    </source>
</evidence>
<evidence type="ECO:0000313" key="3">
    <source>
        <dbReference type="Proteomes" id="UP000295765"/>
    </source>
</evidence>
<dbReference type="Pfam" id="PF10048">
    <property type="entry name" value="DUF2282"/>
    <property type="match status" value="1"/>
</dbReference>
<feature type="signal peptide" evidence="1">
    <location>
        <begin position="1"/>
        <end position="24"/>
    </location>
</feature>
<keyword evidence="3" id="KW-1185">Reference proteome</keyword>
<dbReference type="InterPro" id="IPR018740">
    <property type="entry name" value="DUF2282_membr"/>
</dbReference>
<dbReference type="OrthoDB" id="1551288at2"/>
<reference evidence="2 3" key="1">
    <citation type="submission" date="2019-03" db="EMBL/GenBank/DDBJ databases">
        <title>Genomic Encyclopedia of Type Strains, Phase IV (KMG-IV): sequencing the most valuable type-strain genomes for metagenomic binning, comparative biology and taxonomic classification.</title>
        <authorList>
            <person name="Goeker M."/>
        </authorList>
    </citation>
    <scope>NUCLEOTIDE SEQUENCE [LARGE SCALE GENOMIC DNA]</scope>
    <source>
        <strain evidence="2 3">DSM 25287</strain>
    </source>
</reference>
<keyword evidence="1" id="KW-0732">Signal</keyword>
<dbReference type="AlphaFoldDB" id="A0A4R2L8Y7"/>
<dbReference type="Proteomes" id="UP000295765">
    <property type="component" value="Unassembled WGS sequence"/>
</dbReference>
<dbReference type="EMBL" id="SLWY01000013">
    <property type="protein sequence ID" value="TCO80576.1"/>
    <property type="molecule type" value="Genomic_DNA"/>
</dbReference>
<gene>
    <name evidence="2" type="ORF">EV699_11354</name>
</gene>
<accession>A0A4R2L8Y7</accession>
<protein>
    <submittedName>
        <fullName evidence="2">Putative membrane protein</fullName>
    </submittedName>
</protein>
<dbReference type="RefSeq" id="WP_132543209.1">
    <property type="nucleotide sequence ID" value="NZ_SLWY01000013.1"/>
</dbReference>
<comment type="caution">
    <text evidence="2">The sequence shown here is derived from an EMBL/GenBank/DDBJ whole genome shotgun (WGS) entry which is preliminary data.</text>
</comment>
<sequence length="88" mass="8897">MKTQTVIQSAIAAAFALGAVSAYAGPAEAPSFAAEKCFGVVKAGKNDCQTNMHACAGQASADNQGDSWLFVPKGTCEKLTGGSLTKKA</sequence>
<organism evidence="2 3">
    <name type="scientific">Plasticicumulans lactativorans</name>
    <dbReference type="NCBI Taxonomy" id="1133106"/>
    <lineage>
        <taxon>Bacteria</taxon>
        <taxon>Pseudomonadati</taxon>
        <taxon>Pseudomonadota</taxon>
        <taxon>Gammaproteobacteria</taxon>
        <taxon>Candidatus Competibacteraceae</taxon>
        <taxon>Plasticicumulans</taxon>
    </lineage>
</organism>
<name>A0A4R2L8Y7_9GAMM</name>